<accession>A0A1H7YLY6</accession>
<dbReference type="Proteomes" id="UP000199664">
    <property type="component" value="Unassembled WGS sequence"/>
</dbReference>
<organism evidence="2 3">
    <name type="scientific">Bosea lupini</name>
    <dbReference type="NCBI Taxonomy" id="1036779"/>
    <lineage>
        <taxon>Bacteria</taxon>
        <taxon>Pseudomonadati</taxon>
        <taxon>Pseudomonadota</taxon>
        <taxon>Alphaproteobacteria</taxon>
        <taxon>Hyphomicrobiales</taxon>
        <taxon>Boseaceae</taxon>
        <taxon>Bosea</taxon>
    </lineage>
</organism>
<evidence type="ECO:0000313" key="3">
    <source>
        <dbReference type="Proteomes" id="UP000199664"/>
    </source>
</evidence>
<protein>
    <submittedName>
        <fullName evidence="2">GAF domain-containing protein</fullName>
    </submittedName>
</protein>
<dbReference type="EMBL" id="FOAN01000012">
    <property type="protein sequence ID" value="SEM47246.1"/>
    <property type="molecule type" value="Genomic_DNA"/>
</dbReference>
<dbReference type="InterPro" id="IPR029016">
    <property type="entry name" value="GAF-like_dom_sf"/>
</dbReference>
<evidence type="ECO:0000313" key="2">
    <source>
        <dbReference type="EMBL" id="SEM47246.1"/>
    </source>
</evidence>
<evidence type="ECO:0000259" key="1">
    <source>
        <dbReference type="SMART" id="SM00065"/>
    </source>
</evidence>
<keyword evidence="3" id="KW-1185">Reference proteome</keyword>
<dbReference type="STRING" id="1036779.SAMN04515666_11234"/>
<dbReference type="SMART" id="SM00065">
    <property type="entry name" value="GAF"/>
    <property type="match status" value="1"/>
</dbReference>
<name>A0A1H7YLY6_9HYPH</name>
<sequence>MQIIFPLPNSGSAAAREQARLDALARYKVLDTAAEESLDRLTRLVKTIFSVSISTVTFLDGHRQWFKSKQGMTVCETGREPAFCNLTIQHPASLIIQDAASDERFADNPFVIGPPHVRFYAGFPLRSPDGHAIGTLCAIDPQPRRFSQQDDEMLSLLGSLAMDLLELRKRALTNETAFDAGNVSFPSPAEDFIRGRSVLKAGRVVFNNSRTTISCTVRQLSPESAVIHVLSTAKIPDRLVLLIDTDVTSRLCTVTARADQHLALSFES</sequence>
<dbReference type="PANTHER" id="PTHR43102:SF2">
    <property type="entry name" value="GAF DOMAIN-CONTAINING PROTEIN"/>
    <property type="match status" value="1"/>
</dbReference>
<dbReference type="PANTHER" id="PTHR43102">
    <property type="entry name" value="SLR1143 PROTEIN"/>
    <property type="match status" value="1"/>
</dbReference>
<feature type="domain" description="GAF" evidence="1">
    <location>
        <begin position="33"/>
        <end position="172"/>
    </location>
</feature>
<gene>
    <name evidence="2" type="ORF">SAMN04515666_11234</name>
</gene>
<proteinExistence type="predicted"/>
<dbReference type="RefSeq" id="WP_244544024.1">
    <property type="nucleotide sequence ID" value="NZ_FOAN01000012.1"/>
</dbReference>
<dbReference type="AlphaFoldDB" id="A0A1H7YLY6"/>
<dbReference type="Pfam" id="PF01590">
    <property type="entry name" value="GAF"/>
    <property type="match status" value="1"/>
</dbReference>
<dbReference type="SUPFAM" id="SSF55781">
    <property type="entry name" value="GAF domain-like"/>
    <property type="match status" value="1"/>
</dbReference>
<reference evidence="3" key="1">
    <citation type="submission" date="2016-10" db="EMBL/GenBank/DDBJ databases">
        <authorList>
            <person name="Varghese N."/>
            <person name="Submissions S."/>
        </authorList>
    </citation>
    <scope>NUCLEOTIDE SEQUENCE [LARGE SCALE GENOMIC DNA]</scope>
    <source>
        <strain evidence="3">LMG 26383,CCUG 61248,R- 45681</strain>
    </source>
</reference>
<dbReference type="InterPro" id="IPR003018">
    <property type="entry name" value="GAF"/>
</dbReference>
<dbReference type="Gene3D" id="3.30.450.40">
    <property type="match status" value="1"/>
</dbReference>